<dbReference type="GO" id="GO:0033178">
    <property type="term" value="C:proton-transporting two-sector ATPase complex, catalytic domain"/>
    <property type="evidence" value="ECO:0007669"/>
    <property type="project" value="InterPro"/>
</dbReference>
<dbReference type="InterPro" id="IPR002842">
    <property type="entry name" value="ATPase_V1_Esu"/>
</dbReference>
<gene>
    <name evidence="4" type="primary">atpE_2</name>
    <name evidence="4" type="ORF">ACLFYP115_01352</name>
</gene>
<keyword evidence="2" id="KW-0813">Transport</keyword>
<dbReference type="AlphaFoldDB" id="A0A6N2TDL5"/>
<evidence type="ECO:0000256" key="2">
    <source>
        <dbReference type="ARBA" id="ARBA00022448"/>
    </source>
</evidence>
<sequence length="195" mass="22914">MTLEEKIQNLQRVSMKEARSEGNALIKGHADFLSHRLSEHQQKMKMQAENRIGNEKARIRLRQNRDISEYQIRLRRELNEYQEELKKKLFGRVRELLKIYMKTGEYLDLLSRQVREAMLYADGEETVIYINASDRELKEAIEERTGALLTVSSEDFTGGIRAVIRTKNILIDRSFSRALEKEYADFLFRGGEKNV</sequence>
<evidence type="ECO:0000256" key="3">
    <source>
        <dbReference type="ARBA" id="ARBA00023065"/>
    </source>
</evidence>
<accession>A0A6N2TDL5</accession>
<organism evidence="4">
    <name type="scientific">Anaerostipes caccae</name>
    <dbReference type="NCBI Taxonomy" id="105841"/>
    <lineage>
        <taxon>Bacteria</taxon>
        <taxon>Bacillati</taxon>
        <taxon>Bacillota</taxon>
        <taxon>Clostridia</taxon>
        <taxon>Lachnospirales</taxon>
        <taxon>Lachnospiraceae</taxon>
        <taxon>Anaerostipes</taxon>
    </lineage>
</organism>
<evidence type="ECO:0000313" key="4">
    <source>
        <dbReference type="EMBL" id="VYT02692.1"/>
    </source>
</evidence>
<dbReference type="EMBL" id="CACRSQ010000003">
    <property type="protein sequence ID" value="VYT02692.1"/>
    <property type="molecule type" value="Genomic_DNA"/>
</dbReference>
<comment type="similarity">
    <text evidence="1">Belongs to the V-ATPase E subunit family.</text>
</comment>
<dbReference type="Pfam" id="PF01991">
    <property type="entry name" value="vATP-synt_E"/>
    <property type="match status" value="1"/>
</dbReference>
<dbReference type="RefSeq" id="WP_006567002.1">
    <property type="nucleotide sequence ID" value="NZ_BAABRZ010000001.1"/>
</dbReference>
<keyword evidence="3" id="KW-0406">Ion transport</keyword>
<dbReference type="Gene3D" id="3.30.2320.30">
    <property type="entry name" value="ATP synthase, E subunit, C-terminal"/>
    <property type="match status" value="1"/>
</dbReference>
<proteinExistence type="inferred from homology"/>
<evidence type="ECO:0000256" key="1">
    <source>
        <dbReference type="ARBA" id="ARBA00005901"/>
    </source>
</evidence>
<dbReference type="GO" id="GO:0046961">
    <property type="term" value="F:proton-transporting ATPase activity, rotational mechanism"/>
    <property type="evidence" value="ECO:0007669"/>
    <property type="project" value="InterPro"/>
</dbReference>
<name>A0A6N2TDL5_9FIRM</name>
<protein>
    <submittedName>
        <fullName evidence="4">V-type proton ATPase subunit E</fullName>
    </submittedName>
</protein>
<dbReference type="SUPFAM" id="SSF160527">
    <property type="entry name" value="V-type ATPase subunit E-like"/>
    <property type="match status" value="1"/>
</dbReference>
<dbReference type="GeneID" id="69470932"/>
<dbReference type="InterPro" id="IPR038495">
    <property type="entry name" value="ATPase_E_C"/>
</dbReference>
<reference evidence="4" key="1">
    <citation type="submission" date="2019-11" db="EMBL/GenBank/DDBJ databases">
        <authorList>
            <person name="Feng L."/>
        </authorList>
    </citation>
    <scope>NUCLEOTIDE SEQUENCE</scope>
    <source>
        <strain evidence="4">AcaccaeLFYP115</strain>
    </source>
</reference>